<keyword evidence="3" id="KW-1185">Reference proteome</keyword>
<dbReference type="PANTHER" id="PTHR31286:SF180">
    <property type="entry name" value="OS10G0362600 PROTEIN"/>
    <property type="match status" value="1"/>
</dbReference>
<feature type="compositionally biased region" description="Acidic residues" evidence="1">
    <location>
        <begin position="386"/>
        <end position="396"/>
    </location>
</feature>
<accession>A0AAD8IYF8</accession>
<proteinExistence type="predicted"/>
<dbReference type="EMBL" id="JAUIZM010000003">
    <property type="protein sequence ID" value="KAK1393966.1"/>
    <property type="molecule type" value="Genomic_DNA"/>
</dbReference>
<evidence type="ECO:0008006" key="4">
    <source>
        <dbReference type="Google" id="ProtNLM"/>
    </source>
</evidence>
<dbReference type="InterPro" id="IPR040256">
    <property type="entry name" value="At4g02000-like"/>
</dbReference>
<feature type="region of interest" description="Disordered" evidence="1">
    <location>
        <begin position="357"/>
        <end position="396"/>
    </location>
</feature>
<reference evidence="2" key="1">
    <citation type="submission" date="2023-02" db="EMBL/GenBank/DDBJ databases">
        <title>Genome of toxic invasive species Heracleum sosnowskyi carries increased number of genes despite the absence of recent whole-genome duplications.</title>
        <authorList>
            <person name="Schelkunov M."/>
            <person name="Shtratnikova V."/>
            <person name="Makarenko M."/>
            <person name="Klepikova A."/>
            <person name="Omelchenko D."/>
            <person name="Novikova G."/>
            <person name="Obukhova E."/>
            <person name="Bogdanov V."/>
            <person name="Penin A."/>
            <person name="Logacheva M."/>
        </authorList>
    </citation>
    <scope>NUCLEOTIDE SEQUENCE</scope>
    <source>
        <strain evidence="2">Hsosn_3</strain>
        <tissue evidence="2">Leaf</tissue>
    </source>
</reference>
<comment type="caution">
    <text evidence="2">The sequence shown here is derived from an EMBL/GenBank/DDBJ whole genome shotgun (WGS) entry which is preliminary data.</text>
</comment>
<name>A0AAD8IYF8_9APIA</name>
<protein>
    <recommendedName>
        <fullName evidence="4">DUF4283 domain-containing protein</fullName>
    </recommendedName>
</protein>
<dbReference type="AlphaFoldDB" id="A0AAD8IYF8"/>
<evidence type="ECO:0000313" key="2">
    <source>
        <dbReference type="EMBL" id="KAK1393966.1"/>
    </source>
</evidence>
<organism evidence="2 3">
    <name type="scientific">Heracleum sosnowskyi</name>
    <dbReference type="NCBI Taxonomy" id="360622"/>
    <lineage>
        <taxon>Eukaryota</taxon>
        <taxon>Viridiplantae</taxon>
        <taxon>Streptophyta</taxon>
        <taxon>Embryophyta</taxon>
        <taxon>Tracheophyta</taxon>
        <taxon>Spermatophyta</taxon>
        <taxon>Magnoliopsida</taxon>
        <taxon>eudicotyledons</taxon>
        <taxon>Gunneridae</taxon>
        <taxon>Pentapetalae</taxon>
        <taxon>asterids</taxon>
        <taxon>campanulids</taxon>
        <taxon>Apiales</taxon>
        <taxon>Apiaceae</taxon>
        <taxon>Apioideae</taxon>
        <taxon>apioid superclade</taxon>
        <taxon>Tordylieae</taxon>
        <taxon>Tordyliinae</taxon>
        <taxon>Heracleum</taxon>
    </lineage>
</organism>
<evidence type="ECO:0000256" key="1">
    <source>
        <dbReference type="SAM" id="MobiDB-lite"/>
    </source>
</evidence>
<reference evidence="2" key="2">
    <citation type="submission" date="2023-05" db="EMBL/GenBank/DDBJ databases">
        <authorList>
            <person name="Schelkunov M.I."/>
        </authorList>
    </citation>
    <scope>NUCLEOTIDE SEQUENCE</scope>
    <source>
        <strain evidence="2">Hsosn_3</strain>
        <tissue evidence="2">Leaf</tissue>
    </source>
</reference>
<dbReference type="Proteomes" id="UP001237642">
    <property type="component" value="Unassembled WGS sequence"/>
</dbReference>
<sequence length="396" mass="45370">MVSSSKSVVRKCGISQSSLSIKKQKAKGKMKDIWILEGHDLQAWITLNASERVMHAQKKVECREKFLSDLQLKGTTPWYFYKCSILDASINQDDTVRIHYTYDCSSYNGSTIIHPPLEFFVNVENAWKNSCLGYFVQKALNSRSNLEKVENFMLSRFRSWGFNFIDYDDSGFFFFKFDNEEIRNKVISLRPVKLDGSIFVFGPLINKYPSVEHTLGSTCNLWVRVSNIPRLYWNLEDFTYIAGALGTILCKDVGFTWKLHAEKNETAGYAHICVQMSVTHSRPKYFLVVLPGNNDTFTHERITVDYLDTGRDFCSLHCSTKHHEESCCPHKTEFEREFDNIECSADPLLVISEENSNTAASQVDAEYTGDQPWGISGVRSPNSTTDETEDNNMQED</sequence>
<gene>
    <name evidence="2" type="ORF">POM88_013022</name>
</gene>
<evidence type="ECO:0000313" key="3">
    <source>
        <dbReference type="Proteomes" id="UP001237642"/>
    </source>
</evidence>
<dbReference type="PANTHER" id="PTHR31286">
    <property type="entry name" value="GLYCINE-RICH CELL WALL STRUCTURAL PROTEIN 1.8-LIKE"/>
    <property type="match status" value="1"/>
</dbReference>